<dbReference type="Proteomes" id="UP001432202">
    <property type="component" value="Chromosome"/>
</dbReference>
<gene>
    <name evidence="1" type="ORF">V6M85_11020</name>
</gene>
<dbReference type="AlphaFoldDB" id="A0AAX4L054"/>
<protein>
    <submittedName>
        <fullName evidence="1">Uncharacterized protein</fullName>
    </submittedName>
</protein>
<sequence>MPFKEGVKMRFSIIDLDKVKAKLEVIFLRYGCKDKLDEFVHDRQFFELKGKYNQIFMFNSDNNILLNFINNLISINFHPYSVGVPIVVYNDIEVLPTLAFGSYLVNMCKNKIVIKDYNLLYKLIYKKPIYMGLVYNLRDAIAVDNLGNFIAYVKIFKNRRRGLSEIIPTKDIGWYLRRGG</sequence>
<dbReference type="EMBL" id="CP146016">
    <property type="protein sequence ID" value="WWQ59980.1"/>
    <property type="molecule type" value="Genomic_DNA"/>
</dbReference>
<dbReference type="RefSeq" id="WP_338599977.1">
    <property type="nucleotide sequence ID" value="NZ_CP146016.1"/>
</dbReference>
<name>A0AAX4L054_9CREN</name>
<proteinExistence type="predicted"/>
<keyword evidence="2" id="KW-1185">Reference proteome</keyword>
<accession>A0AAX4L054</accession>
<dbReference type="GeneID" id="89337307"/>
<evidence type="ECO:0000313" key="1">
    <source>
        <dbReference type="EMBL" id="WWQ59980.1"/>
    </source>
</evidence>
<reference evidence="1 2" key="1">
    <citation type="submission" date="2024-02" db="EMBL/GenBank/DDBJ databases">
        <title>STSV induces naive adaptation in Sulfolobus.</title>
        <authorList>
            <person name="Xiang X."/>
            <person name="Song M."/>
        </authorList>
    </citation>
    <scope>NUCLEOTIDE SEQUENCE [LARGE SCALE GENOMIC DNA]</scope>
    <source>
        <strain evidence="1 2">RT2</strain>
    </source>
</reference>
<evidence type="ECO:0000313" key="2">
    <source>
        <dbReference type="Proteomes" id="UP001432202"/>
    </source>
</evidence>
<organism evidence="1 2">
    <name type="scientific">Sulfolobus tengchongensis</name>
    <dbReference type="NCBI Taxonomy" id="207809"/>
    <lineage>
        <taxon>Archaea</taxon>
        <taxon>Thermoproteota</taxon>
        <taxon>Thermoprotei</taxon>
        <taxon>Sulfolobales</taxon>
        <taxon>Sulfolobaceae</taxon>
        <taxon>Sulfolobus</taxon>
    </lineage>
</organism>